<feature type="compositionally biased region" description="Low complexity" evidence="13">
    <location>
        <begin position="169"/>
        <end position="180"/>
    </location>
</feature>
<dbReference type="InterPro" id="IPR038887">
    <property type="entry name" value="Nus1/NgBR"/>
</dbReference>
<keyword evidence="9" id="KW-0460">Magnesium</keyword>
<feature type="region of interest" description="Disordered" evidence="13">
    <location>
        <begin position="122"/>
        <end position="180"/>
    </location>
</feature>
<dbReference type="OrthoDB" id="3057168at2759"/>
<evidence type="ECO:0000256" key="7">
    <source>
        <dbReference type="ARBA" id="ARBA00022692"/>
    </source>
</evidence>
<evidence type="ECO:0000256" key="12">
    <source>
        <dbReference type="ARBA" id="ARBA00047353"/>
    </source>
</evidence>
<evidence type="ECO:0000256" key="9">
    <source>
        <dbReference type="ARBA" id="ARBA00022842"/>
    </source>
</evidence>
<dbReference type="GO" id="GO:0045547">
    <property type="term" value="F:ditrans,polycis-polyprenyl diphosphate synthase [(2E,6E)-farnesyl diphosphate specific] activity"/>
    <property type="evidence" value="ECO:0007669"/>
    <property type="project" value="UniProtKB-EC"/>
</dbReference>
<evidence type="ECO:0000256" key="1">
    <source>
        <dbReference type="ARBA" id="ARBA00001946"/>
    </source>
</evidence>
<dbReference type="UniPathway" id="UPA00378"/>
<evidence type="ECO:0000256" key="2">
    <source>
        <dbReference type="ARBA" id="ARBA00004586"/>
    </source>
</evidence>
<feature type="compositionally biased region" description="Polar residues" evidence="13">
    <location>
        <begin position="134"/>
        <end position="148"/>
    </location>
</feature>
<dbReference type="EMBL" id="SEOQ01000003">
    <property type="protein sequence ID" value="TFY72845.1"/>
    <property type="molecule type" value="Genomic_DNA"/>
</dbReference>
<evidence type="ECO:0000256" key="8">
    <source>
        <dbReference type="ARBA" id="ARBA00022824"/>
    </source>
</evidence>
<evidence type="ECO:0000256" key="5">
    <source>
        <dbReference type="ARBA" id="ARBA00012596"/>
    </source>
</evidence>
<proteinExistence type="inferred from homology"/>
<dbReference type="PANTHER" id="PTHR21528:SF0">
    <property type="entry name" value="DEHYDRODOLICHYL DIPHOSPHATE SYNTHASE COMPLEX SUBUNIT NUS1"/>
    <property type="match status" value="1"/>
</dbReference>
<keyword evidence="8" id="KW-0256">Endoplasmic reticulum</keyword>
<comment type="cofactor">
    <cofactor evidence="1">
        <name>Mg(2+)</name>
        <dbReference type="ChEBI" id="CHEBI:18420"/>
    </cofactor>
</comment>
<dbReference type="PANTHER" id="PTHR21528">
    <property type="entry name" value="DEHYDRODOLICHYL DIPHOSPHATE SYNTHASE COMPLEX SUBUNIT NUS1"/>
    <property type="match status" value="1"/>
</dbReference>
<evidence type="ECO:0000256" key="10">
    <source>
        <dbReference type="ARBA" id="ARBA00022989"/>
    </source>
</evidence>
<dbReference type="STRING" id="205917.A0A4Y9ZDJ5"/>
<organism evidence="15 16">
    <name type="scientific">Dentipellis fragilis</name>
    <dbReference type="NCBI Taxonomy" id="205917"/>
    <lineage>
        <taxon>Eukaryota</taxon>
        <taxon>Fungi</taxon>
        <taxon>Dikarya</taxon>
        <taxon>Basidiomycota</taxon>
        <taxon>Agaricomycotina</taxon>
        <taxon>Agaricomycetes</taxon>
        <taxon>Russulales</taxon>
        <taxon>Hericiaceae</taxon>
        <taxon>Dentipellis</taxon>
    </lineage>
</organism>
<comment type="subcellular location">
    <subcellularLocation>
        <location evidence="2">Endoplasmic reticulum membrane</location>
    </subcellularLocation>
</comment>
<keyword evidence="7 14" id="KW-0812">Transmembrane</keyword>
<evidence type="ECO:0000256" key="6">
    <source>
        <dbReference type="ARBA" id="ARBA00022679"/>
    </source>
</evidence>
<evidence type="ECO:0000313" key="15">
    <source>
        <dbReference type="EMBL" id="TFY72845.1"/>
    </source>
</evidence>
<dbReference type="Gene3D" id="3.40.1180.10">
    <property type="entry name" value="Decaprenyl diphosphate synthase-like"/>
    <property type="match status" value="1"/>
</dbReference>
<keyword evidence="11 14" id="KW-0472">Membrane</keyword>
<accession>A0A4Y9ZDJ5</accession>
<evidence type="ECO:0000256" key="3">
    <source>
        <dbReference type="ARBA" id="ARBA00004922"/>
    </source>
</evidence>
<keyword evidence="16" id="KW-1185">Reference proteome</keyword>
<keyword evidence="10 14" id="KW-1133">Transmembrane helix</keyword>
<dbReference type="GO" id="GO:0005789">
    <property type="term" value="C:endoplasmic reticulum membrane"/>
    <property type="evidence" value="ECO:0007669"/>
    <property type="project" value="UniProtKB-SubCell"/>
</dbReference>
<comment type="pathway">
    <text evidence="3">Protein modification; protein glycosylation.</text>
</comment>
<reference evidence="15 16" key="1">
    <citation type="submission" date="2019-02" db="EMBL/GenBank/DDBJ databases">
        <title>Genome sequencing of the rare red list fungi Dentipellis fragilis.</title>
        <authorList>
            <person name="Buettner E."/>
            <person name="Kellner H."/>
        </authorList>
    </citation>
    <scope>NUCLEOTIDE SEQUENCE [LARGE SCALE GENOMIC DNA]</scope>
    <source>
        <strain evidence="15 16">DSM 105465</strain>
    </source>
</reference>
<dbReference type="InterPro" id="IPR036424">
    <property type="entry name" value="UPP_synth-like_sf"/>
</dbReference>
<sequence length="330" mass="36814">MFRLVSSLALRLIHVLYSLALALLYLRRRVGGRPRPLASRRNKIPAVLGLLLVYDEERTCTQDLVDSLVQCAEGAAAWCRAVGVKQLIVYDRQGILRTPSVRARLQLPGPVHGDTLLSDNLYPITPPLSDDPDSQTPPLSDSSDTETVVASALSGAENSTVKSRRQSSSRHWSQRSWASRKGSVNQESTLSFHFISRDSGKPAIAAAATTLRRNETFLKLADQEYGDLFQLTVSDLQDLVEGDHGFPPPDLMVVHHLTPRKQPPTPLELHGFPPWQIRLSEIYHNDLVGFQWPFLSYTKGRARKPYSVFTEQDFCAALDQYAGAEMRLGK</sequence>
<dbReference type="SUPFAM" id="SSF64005">
    <property type="entry name" value="Undecaprenyl diphosphate synthase"/>
    <property type="match status" value="1"/>
</dbReference>
<gene>
    <name evidence="15" type="ORF">EVG20_g138</name>
</gene>
<keyword evidence="6" id="KW-0808">Transferase</keyword>
<name>A0A4Y9ZDJ5_9AGAM</name>
<feature type="transmembrane region" description="Helical" evidence="14">
    <location>
        <begin position="6"/>
        <end position="26"/>
    </location>
</feature>
<evidence type="ECO:0000256" key="14">
    <source>
        <dbReference type="SAM" id="Phobius"/>
    </source>
</evidence>
<protein>
    <recommendedName>
        <fullName evidence="5">ditrans,polycis-polyprenyl diphosphate synthase [(2E,6E)-farnesyldiphosphate specific]</fullName>
        <ecNumber evidence="5">2.5.1.87</ecNumber>
    </recommendedName>
</protein>
<dbReference type="EC" id="2.5.1.87" evidence="5"/>
<evidence type="ECO:0000256" key="4">
    <source>
        <dbReference type="ARBA" id="ARBA00005432"/>
    </source>
</evidence>
<comment type="catalytic activity">
    <reaction evidence="12">
        <text>n isopentenyl diphosphate + (2E,6E)-farnesyl diphosphate = a di-trans,poly-cis-polyprenyl diphosphate + n diphosphate</text>
        <dbReference type="Rhea" id="RHEA:53008"/>
        <dbReference type="Rhea" id="RHEA-COMP:19494"/>
        <dbReference type="ChEBI" id="CHEBI:33019"/>
        <dbReference type="ChEBI" id="CHEBI:128769"/>
        <dbReference type="ChEBI" id="CHEBI:136960"/>
        <dbReference type="ChEBI" id="CHEBI:175763"/>
        <dbReference type="EC" id="2.5.1.87"/>
    </reaction>
</comment>
<evidence type="ECO:0000256" key="13">
    <source>
        <dbReference type="SAM" id="MobiDB-lite"/>
    </source>
</evidence>
<dbReference type="Proteomes" id="UP000298327">
    <property type="component" value="Unassembled WGS sequence"/>
</dbReference>
<comment type="caution">
    <text evidence="15">The sequence shown here is derived from an EMBL/GenBank/DDBJ whole genome shotgun (WGS) entry which is preliminary data.</text>
</comment>
<evidence type="ECO:0000313" key="16">
    <source>
        <dbReference type="Proteomes" id="UP000298327"/>
    </source>
</evidence>
<dbReference type="AlphaFoldDB" id="A0A4Y9ZDJ5"/>
<dbReference type="GO" id="GO:1904423">
    <property type="term" value="C:dehydrodolichyl diphosphate synthase complex"/>
    <property type="evidence" value="ECO:0007669"/>
    <property type="project" value="InterPro"/>
</dbReference>
<evidence type="ECO:0000256" key="11">
    <source>
        <dbReference type="ARBA" id="ARBA00023136"/>
    </source>
</evidence>
<comment type="similarity">
    <text evidence="4">Belongs to the UPP synthase family.</text>
</comment>